<evidence type="ECO:0000256" key="2">
    <source>
        <dbReference type="SAM" id="Phobius"/>
    </source>
</evidence>
<keyword evidence="2" id="KW-0812">Transmembrane</keyword>
<evidence type="ECO:0000256" key="1">
    <source>
        <dbReference type="SAM" id="Coils"/>
    </source>
</evidence>
<dbReference type="Proteomes" id="UP000019091">
    <property type="component" value="Chromosome"/>
</dbReference>
<feature type="coiled-coil region" evidence="1">
    <location>
        <begin position="25"/>
        <end position="70"/>
    </location>
</feature>
<accession>A0A4V7IBD1</accession>
<keyword evidence="2" id="KW-0472">Membrane</keyword>
<gene>
    <name evidence="3" type="ORF">F542_17050</name>
</gene>
<dbReference type="KEGG" id="btre:F542_17050"/>
<name>A0A4V7IBD1_BIBTR</name>
<evidence type="ECO:0000313" key="3">
    <source>
        <dbReference type="EMBL" id="AHG82420.1"/>
    </source>
</evidence>
<reference evidence="3 4" key="1">
    <citation type="journal article" date="2014" name="Genome Announc.">
        <title>Complete Closed Genome Sequences of Three Bibersteinia trehalosi Nasopharyngeal Isolates from Cattle with Shipping Fever.</title>
        <authorList>
            <person name="Harhay G.P."/>
            <person name="McVey D.S."/>
            <person name="Koren S."/>
            <person name="Phillippy A.M."/>
            <person name="Bono J."/>
            <person name="Harhay D.M."/>
            <person name="Clawson M.L."/>
            <person name="Heaton M.P."/>
            <person name="Chitko-McKown C.G."/>
            <person name="Korlach J."/>
            <person name="Smith T.P."/>
        </authorList>
    </citation>
    <scope>NUCLEOTIDE SEQUENCE [LARGE SCALE GENOMIC DNA]</scope>
    <source>
        <strain evidence="3 4">USDA-ARS-USMARC-188</strain>
    </source>
</reference>
<keyword evidence="2" id="KW-1133">Transmembrane helix</keyword>
<dbReference type="EMBL" id="CP006954">
    <property type="protein sequence ID" value="AHG82420.1"/>
    <property type="molecule type" value="Genomic_DNA"/>
</dbReference>
<dbReference type="AlphaFoldDB" id="A0A4V7IBD1"/>
<feature type="transmembrane region" description="Helical" evidence="2">
    <location>
        <begin position="92"/>
        <end position="115"/>
    </location>
</feature>
<proteinExistence type="predicted"/>
<feature type="transmembrane region" description="Helical" evidence="2">
    <location>
        <begin position="135"/>
        <end position="154"/>
    </location>
</feature>
<sequence length="234" mass="27094">MGVDMLNFYFGEKGFRAFLDYSENLEQADLKSEVLKQHITNEENRIREFLNKKQAKVDLLANNLDKQKTAFNFVGLSQGFENLLSQKNKAKWASFTLMIIIFLLLVLVPVSFIGGRFLNWFSEYNITWNEIGWEQMLPILGLEILFVYFFRVVLSHYNSIQTQIMQLELRQSLCQFIQNYADYAKDIKEKDGSSLEKFESLIFSSILSSADKVPSTFDGLEQMSNLIKSIKSGN</sequence>
<organism evidence="3 4">
    <name type="scientific">Bibersteinia trehalosi USDA-ARS-USMARC-188</name>
    <dbReference type="NCBI Taxonomy" id="1263829"/>
    <lineage>
        <taxon>Bacteria</taxon>
        <taxon>Pseudomonadati</taxon>
        <taxon>Pseudomonadota</taxon>
        <taxon>Gammaproteobacteria</taxon>
        <taxon>Pasteurellales</taxon>
        <taxon>Pasteurellaceae</taxon>
        <taxon>Bibersteinia</taxon>
    </lineage>
</organism>
<protein>
    <submittedName>
        <fullName evidence="3">Uncharacterized protein</fullName>
    </submittedName>
</protein>
<evidence type="ECO:0000313" key="4">
    <source>
        <dbReference type="Proteomes" id="UP000019091"/>
    </source>
</evidence>
<keyword evidence="1" id="KW-0175">Coiled coil</keyword>